<keyword evidence="1" id="KW-0732">Signal</keyword>
<feature type="signal peptide" evidence="1">
    <location>
        <begin position="1"/>
        <end position="20"/>
    </location>
</feature>
<proteinExistence type="predicted"/>
<gene>
    <name evidence="2" type="ORF">AE618_20395</name>
</gene>
<keyword evidence="3" id="KW-1185">Reference proteome</keyword>
<dbReference type="RefSeq" id="WP_054210913.1">
    <property type="nucleotide sequence ID" value="NZ_LGSZ01000053.1"/>
</dbReference>
<name>A0A0N0MAL7_9HYPH</name>
<comment type="caution">
    <text evidence="2">The sequence shown here is derived from an EMBL/GenBank/DDBJ whole genome shotgun (WGS) entry which is preliminary data.</text>
</comment>
<accession>A0A0N0MAL7</accession>
<sequence length="157" mass="17248">MRALLLSSMCMASPTGMASAAVPLGCFVRTYDAAHLRNHPRQQVRRLWLRLETSRYEAGKIEFGLNIWLRGQPQVWRAGGRCEPDPIALRCQPDTDGASGLLITQVGRNMRLSNPGRLKIVDDVTGPDLNDRLLGGPGHATFLLSPARDSACKDSRP</sequence>
<dbReference type="AlphaFoldDB" id="A0A0N0MAL7"/>
<evidence type="ECO:0000256" key="1">
    <source>
        <dbReference type="SAM" id="SignalP"/>
    </source>
</evidence>
<dbReference type="EMBL" id="LGSZ01000053">
    <property type="protein sequence ID" value="KPH78799.1"/>
    <property type="molecule type" value="Genomic_DNA"/>
</dbReference>
<feature type="chain" id="PRO_5005855524" evidence="1">
    <location>
        <begin position="21"/>
        <end position="157"/>
    </location>
</feature>
<organism evidence="2 3">
    <name type="scientific">Bosea vaviloviae</name>
    <dbReference type="NCBI Taxonomy" id="1526658"/>
    <lineage>
        <taxon>Bacteria</taxon>
        <taxon>Pseudomonadati</taxon>
        <taxon>Pseudomonadota</taxon>
        <taxon>Alphaproteobacteria</taxon>
        <taxon>Hyphomicrobiales</taxon>
        <taxon>Boseaceae</taxon>
        <taxon>Bosea</taxon>
    </lineage>
</organism>
<dbReference type="Proteomes" id="UP000037822">
    <property type="component" value="Unassembled WGS sequence"/>
</dbReference>
<evidence type="ECO:0000313" key="3">
    <source>
        <dbReference type="Proteomes" id="UP000037822"/>
    </source>
</evidence>
<protein>
    <submittedName>
        <fullName evidence="2">Uncharacterized protein</fullName>
    </submittedName>
</protein>
<reference evidence="2 3" key="1">
    <citation type="submission" date="2015-07" db="EMBL/GenBank/DDBJ databases">
        <title>Whole genome sequencing of Bosea vaviloviae isolated from cave pool.</title>
        <authorList>
            <person name="Tan N.E.H."/>
            <person name="Lee Y.P."/>
            <person name="Gan H.M."/>
            <person name="Barton H."/>
            <person name="Savka M.A."/>
        </authorList>
    </citation>
    <scope>NUCLEOTIDE SEQUENCE [LARGE SCALE GENOMIC DNA]</scope>
    <source>
        <strain evidence="2 3">SD260</strain>
    </source>
</reference>
<dbReference type="OrthoDB" id="7839213at2"/>
<evidence type="ECO:0000313" key="2">
    <source>
        <dbReference type="EMBL" id="KPH78799.1"/>
    </source>
</evidence>
<dbReference type="PATRIC" id="fig|1526658.3.peg.1492"/>